<comment type="caution">
    <text evidence="3">The sequence shown here is derived from an EMBL/GenBank/DDBJ whole genome shotgun (WGS) entry which is preliminary data.</text>
</comment>
<evidence type="ECO:0000313" key="3">
    <source>
        <dbReference type="EMBL" id="NYG36049.1"/>
    </source>
</evidence>
<dbReference type="InterPro" id="IPR005531">
    <property type="entry name" value="Asp23"/>
</dbReference>
<dbReference type="Proteomes" id="UP000592181">
    <property type="component" value="Unassembled WGS sequence"/>
</dbReference>
<evidence type="ECO:0000256" key="1">
    <source>
        <dbReference type="ARBA" id="ARBA00005721"/>
    </source>
</evidence>
<dbReference type="AlphaFoldDB" id="A0A852WZL2"/>
<organism evidence="3 4">
    <name type="scientific">Janibacter alkaliphilus</name>
    <dbReference type="NCBI Taxonomy" id="1069963"/>
    <lineage>
        <taxon>Bacteria</taxon>
        <taxon>Bacillati</taxon>
        <taxon>Actinomycetota</taxon>
        <taxon>Actinomycetes</taxon>
        <taxon>Micrococcales</taxon>
        <taxon>Intrasporangiaceae</taxon>
        <taxon>Janibacter</taxon>
    </lineage>
</organism>
<evidence type="ECO:0000313" key="4">
    <source>
        <dbReference type="Proteomes" id="UP000592181"/>
    </source>
</evidence>
<dbReference type="RefSeq" id="WP_179461617.1">
    <property type="nucleotide sequence ID" value="NZ_JACBZX010000001.1"/>
</dbReference>
<name>A0A852WZL2_9MICO</name>
<feature type="region of interest" description="Disordered" evidence="2">
    <location>
        <begin position="1"/>
        <end position="28"/>
    </location>
</feature>
<gene>
    <name evidence="3" type="ORF">BJY28_000518</name>
</gene>
<reference evidence="3 4" key="1">
    <citation type="submission" date="2020-07" db="EMBL/GenBank/DDBJ databases">
        <title>Sequencing the genomes of 1000 actinobacteria strains.</title>
        <authorList>
            <person name="Klenk H.-P."/>
        </authorList>
    </citation>
    <scope>NUCLEOTIDE SEQUENCE [LARGE SCALE GENOMIC DNA]</scope>
    <source>
        <strain evidence="3 4">DSM 24723</strain>
    </source>
</reference>
<evidence type="ECO:0000256" key="2">
    <source>
        <dbReference type="SAM" id="MobiDB-lite"/>
    </source>
</evidence>
<comment type="similarity">
    <text evidence="1">Belongs to the asp23 family.</text>
</comment>
<keyword evidence="4" id="KW-1185">Reference proteome</keyword>
<dbReference type="EMBL" id="JACBZX010000001">
    <property type="protein sequence ID" value="NYG36049.1"/>
    <property type="molecule type" value="Genomic_DNA"/>
</dbReference>
<proteinExistence type="inferred from homology"/>
<protein>
    <submittedName>
        <fullName evidence="3">Putative alkaline shock family protein YloU</fullName>
    </submittedName>
</protein>
<dbReference type="Pfam" id="PF03780">
    <property type="entry name" value="Asp23"/>
    <property type="match status" value="1"/>
</dbReference>
<sequence>MADGDGGPDQPATDDLSQDTPDNELRHRGTLDVRVAAIRRIAERASLDVAGTVRRSSTLGRLRGTAAPHADVRVSDRTARIELRVACAWPAPVSSIATEVRDTVLRETSRLSGVPVTTVDVTAVAVSPDDQTSRRTVA</sequence>
<accession>A0A852WZL2</accession>